<dbReference type="EMBL" id="JAPWTJ010000480">
    <property type="protein sequence ID" value="KAJ8978050.1"/>
    <property type="molecule type" value="Genomic_DNA"/>
</dbReference>
<dbReference type="Proteomes" id="UP001162164">
    <property type="component" value="Unassembled WGS sequence"/>
</dbReference>
<dbReference type="InterPro" id="IPR053164">
    <property type="entry name" value="IS1016-like_transposase"/>
</dbReference>
<reference evidence="2" key="1">
    <citation type="journal article" date="2023" name="Insect Mol. Biol.">
        <title>Genome sequencing provides insights into the evolution of gene families encoding plant cell wall-degrading enzymes in longhorned beetles.</title>
        <authorList>
            <person name="Shin N.R."/>
            <person name="Okamura Y."/>
            <person name="Kirsch R."/>
            <person name="Pauchet Y."/>
        </authorList>
    </citation>
    <scope>NUCLEOTIDE SEQUENCE</scope>
    <source>
        <strain evidence="2">MMC_N1</strain>
    </source>
</reference>
<accession>A0ABQ9JKN3</accession>
<dbReference type="PANTHER" id="PTHR47163">
    <property type="entry name" value="DDE_TNP_IS1595 DOMAIN-CONTAINING PROTEIN"/>
    <property type="match status" value="1"/>
</dbReference>
<feature type="domain" description="ISXO2-like transposase" evidence="1">
    <location>
        <begin position="28"/>
        <end position="154"/>
    </location>
</feature>
<comment type="caution">
    <text evidence="2">The sequence shown here is derived from an EMBL/GenBank/DDBJ whole genome shotgun (WGS) entry which is preliminary data.</text>
</comment>
<keyword evidence="3" id="KW-1185">Reference proteome</keyword>
<evidence type="ECO:0000313" key="3">
    <source>
        <dbReference type="Proteomes" id="UP001162164"/>
    </source>
</evidence>
<dbReference type="InterPro" id="IPR024445">
    <property type="entry name" value="Tnp_ISXO2-like"/>
</dbReference>
<evidence type="ECO:0000313" key="2">
    <source>
        <dbReference type="EMBL" id="KAJ8978050.1"/>
    </source>
</evidence>
<sequence>MSTRTVVDWSNFCREVCIEWCVTHSNDKIGGPGKIVEIDEAKVGRRKYHKGRVLEGQWIFGGIERGSSKLFIVPVETRDASTLVPLIKKHILPGSTIMSDCWRSYRNLNKEGFQHFSGNHSINFVDPDSVARNQGERILGRARGRGRGRRYRANRGANRMNNYYNGQQS</sequence>
<name>A0ABQ9JKN3_9CUCU</name>
<organism evidence="2 3">
    <name type="scientific">Molorchus minor</name>
    <dbReference type="NCBI Taxonomy" id="1323400"/>
    <lineage>
        <taxon>Eukaryota</taxon>
        <taxon>Metazoa</taxon>
        <taxon>Ecdysozoa</taxon>
        <taxon>Arthropoda</taxon>
        <taxon>Hexapoda</taxon>
        <taxon>Insecta</taxon>
        <taxon>Pterygota</taxon>
        <taxon>Neoptera</taxon>
        <taxon>Endopterygota</taxon>
        <taxon>Coleoptera</taxon>
        <taxon>Polyphaga</taxon>
        <taxon>Cucujiformia</taxon>
        <taxon>Chrysomeloidea</taxon>
        <taxon>Cerambycidae</taxon>
        <taxon>Lamiinae</taxon>
        <taxon>Monochamini</taxon>
        <taxon>Molorchus</taxon>
    </lineage>
</organism>
<evidence type="ECO:0000259" key="1">
    <source>
        <dbReference type="SMART" id="SM01126"/>
    </source>
</evidence>
<dbReference type="SMART" id="SM01126">
    <property type="entry name" value="DDE_Tnp_IS1595"/>
    <property type="match status" value="1"/>
</dbReference>
<dbReference type="Pfam" id="PF12762">
    <property type="entry name" value="DDE_Tnp_IS1595"/>
    <property type="match status" value="1"/>
</dbReference>
<gene>
    <name evidence="2" type="ORF">NQ317_017595</name>
</gene>
<proteinExistence type="predicted"/>
<protein>
    <recommendedName>
        <fullName evidence="1">ISXO2-like transposase domain-containing protein</fullName>
    </recommendedName>
</protein>
<feature type="non-terminal residue" evidence="2">
    <location>
        <position position="169"/>
    </location>
</feature>
<dbReference type="PANTHER" id="PTHR47163:SF2">
    <property type="entry name" value="SI:DKEY-17M8.2"/>
    <property type="match status" value="1"/>
</dbReference>